<evidence type="ECO:0000313" key="2">
    <source>
        <dbReference type="Proteomes" id="UP000278085"/>
    </source>
</evidence>
<dbReference type="InterPro" id="IPR008822">
    <property type="entry name" value="Endonuclease_RusA-like"/>
</dbReference>
<dbReference type="Gene3D" id="3.30.1330.70">
    <property type="entry name" value="Holliday junction resolvase RusA"/>
    <property type="match status" value="1"/>
</dbReference>
<protein>
    <submittedName>
        <fullName evidence="1">RusA family crossover junction endodeoxyribonuclease</fullName>
    </submittedName>
</protein>
<dbReference type="RefSeq" id="WP_126074249.1">
    <property type="nucleotide sequence ID" value="NZ_CP051166.1"/>
</dbReference>
<proteinExistence type="predicted"/>
<dbReference type="GO" id="GO:0006281">
    <property type="term" value="P:DNA repair"/>
    <property type="evidence" value="ECO:0007669"/>
    <property type="project" value="InterPro"/>
</dbReference>
<dbReference type="EMBL" id="RXLQ01000005">
    <property type="protein sequence ID" value="RSZ59045.1"/>
    <property type="molecule type" value="Genomic_DNA"/>
</dbReference>
<evidence type="ECO:0000313" key="1">
    <source>
        <dbReference type="EMBL" id="RSZ59045.1"/>
    </source>
</evidence>
<dbReference type="GO" id="GO:0006310">
    <property type="term" value="P:DNA recombination"/>
    <property type="evidence" value="ECO:0007669"/>
    <property type="project" value="InterPro"/>
</dbReference>
<dbReference type="Proteomes" id="UP000278085">
    <property type="component" value="Unassembled WGS sequence"/>
</dbReference>
<accession>A0A430HNE8</accession>
<reference evidence="1 2" key="1">
    <citation type="submission" date="2018-12" db="EMBL/GenBank/DDBJ databases">
        <authorList>
            <person name="Yang E."/>
        </authorList>
    </citation>
    <scope>NUCLEOTIDE SEQUENCE [LARGE SCALE GENOMIC DNA]</scope>
    <source>
        <strain evidence="1 2">SOD</strain>
    </source>
</reference>
<dbReference type="Pfam" id="PF05866">
    <property type="entry name" value="RusA"/>
    <property type="match status" value="1"/>
</dbReference>
<dbReference type="OrthoDB" id="5114842at2"/>
<name>A0A430HNE8_9BURK</name>
<keyword evidence="2" id="KW-1185">Reference proteome</keyword>
<dbReference type="AlphaFoldDB" id="A0A430HNE8"/>
<dbReference type="InterPro" id="IPR036614">
    <property type="entry name" value="RusA-like_sf"/>
</dbReference>
<sequence length="147" mass="16625">MSDSKVTAHFWCDDFMQAVDFPIPGRPVSLQTKNRQHLQAWKRFVRDQATMVWTPGRPPVSSRALRCSIVYLCGSAPADVDNIVKPIQDALAGVVFKDDLQVSDIGRHRRFHGEALDVTFLPWLLCGSPVERMRRAAPSKRARCPPR</sequence>
<comment type="caution">
    <text evidence="1">The sequence shown here is derived from an EMBL/GenBank/DDBJ whole genome shotgun (WGS) entry which is preliminary data.</text>
</comment>
<organism evidence="1 2">
    <name type="scientific">Massilia atriviolacea</name>
    <dbReference type="NCBI Taxonomy" id="2495579"/>
    <lineage>
        <taxon>Bacteria</taxon>
        <taxon>Pseudomonadati</taxon>
        <taxon>Pseudomonadota</taxon>
        <taxon>Betaproteobacteria</taxon>
        <taxon>Burkholderiales</taxon>
        <taxon>Oxalobacteraceae</taxon>
        <taxon>Telluria group</taxon>
        <taxon>Massilia</taxon>
    </lineage>
</organism>
<dbReference type="GO" id="GO:0000287">
    <property type="term" value="F:magnesium ion binding"/>
    <property type="evidence" value="ECO:0007669"/>
    <property type="project" value="InterPro"/>
</dbReference>
<gene>
    <name evidence="1" type="ORF">EJB06_12005</name>
</gene>
<dbReference type="SUPFAM" id="SSF103084">
    <property type="entry name" value="Holliday junction resolvase RusA"/>
    <property type="match status" value="1"/>
</dbReference>